<dbReference type="EMBL" id="QICH01000003">
    <property type="protein sequence ID" value="PXF62559.1"/>
    <property type="molecule type" value="Genomic_DNA"/>
</dbReference>
<reference evidence="1 2" key="1">
    <citation type="submission" date="2018-05" db="EMBL/GenBank/DDBJ databases">
        <title>Kangiella spongicola genome sequence.</title>
        <authorList>
            <person name="Maclea K.S."/>
            <person name="Goen A.E."/>
            <person name="Kelley C."/>
            <person name="Underriner A."/>
            <person name="Silverwood T."/>
            <person name="Trachtenberg A.M."/>
        </authorList>
    </citation>
    <scope>NUCLEOTIDE SEQUENCE [LARGE SCALE GENOMIC DNA]</scope>
    <source>
        <strain evidence="1 2">ATCC BAA-2076</strain>
    </source>
</reference>
<keyword evidence="2" id="KW-1185">Reference proteome</keyword>
<sequence>MSWTEFWGKGHPTSRVTAKYRETAQRDDVDVPDDQISYANQLPWKGMQLREEYVMHAHFNLTRQLLSGFESIHFLNRLDLLA</sequence>
<name>A0A318D8V3_9GAMM</name>
<gene>
    <name evidence="1" type="ORF">DL796_09465</name>
</gene>
<organism evidence="1 2">
    <name type="scientific">Kangiella spongicola</name>
    <dbReference type="NCBI Taxonomy" id="796379"/>
    <lineage>
        <taxon>Bacteria</taxon>
        <taxon>Pseudomonadati</taxon>
        <taxon>Pseudomonadota</taxon>
        <taxon>Gammaproteobacteria</taxon>
        <taxon>Kangiellales</taxon>
        <taxon>Kangiellaceae</taxon>
        <taxon>Kangiella</taxon>
    </lineage>
</organism>
<protein>
    <submittedName>
        <fullName evidence="1">Uncharacterized protein</fullName>
    </submittedName>
</protein>
<comment type="caution">
    <text evidence="1">The sequence shown here is derived from an EMBL/GenBank/DDBJ whole genome shotgun (WGS) entry which is preliminary data.</text>
</comment>
<dbReference type="AlphaFoldDB" id="A0A318D8V3"/>
<dbReference type="Proteomes" id="UP000247689">
    <property type="component" value="Unassembled WGS sequence"/>
</dbReference>
<accession>A0A318D8V3</accession>
<proteinExistence type="predicted"/>
<evidence type="ECO:0000313" key="2">
    <source>
        <dbReference type="Proteomes" id="UP000247689"/>
    </source>
</evidence>
<evidence type="ECO:0000313" key="1">
    <source>
        <dbReference type="EMBL" id="PXF62559.1"/>
    </source>
</evidence>